<reference evidence="9 10" key="1">
    <citation type="journal article" date="2014" name="PLoS ONE">
        <title>The first complete genome sequence of the class fimbriimonadia in the phylum armatimonadetes.</title>
        <authorList>
            <person name="Hu Z.Y."/>
            <person name="Wang Y.Z."/>
            <person name="Im W.T."/>
            <person name="Wang S.Y."/>
            <person name="Zhao G.P."/>
            <person name="Zheng H.J."/>
            <person name="Quan Z.X."/>
        </authorList>
    </citation>
    <scope>NUCLEOTIDE SEQUENCE [LARGE SCALE GENOMIC DNA]</scope>
    <source>
        <strain evidence="9">Gsoil 348</strain>
    </source>
</reference>
<evidence type="ECO:0000256" key="5">
    <source>
        <dbReference type="ARBA" id="ARBA00037999"/>
    </source>
</evidence>
<dbReference type="InterPro" id="IPR015421">
    <property type="entry name" value="PyrdxlP-dep_Trfase_major"/>
</dbReference>
<dbReference type="KEGG" id="fgi:OP10G_3277"/>
<comment type="similarity">
    <text evidence="5 8">Belongs to the DegT/DnrJ/EryC1 family.</text>
</comment>
<dbReference type="NCBIfam" id="TIGR04181">
    <property type="entry name" value="NHT_00031"/>
    <property type="match status" value="1"/>
</dbReference>
<dbReference type="EMBL" id="CP007139">
    <property type="protein sequence ID" value="AIE86645.1"/>
    <property type="molecule type" value="Genomic_DNA"/>
</dbReference>
<dbReference type="PANTHER" id="PTHR30244:SF30">
    <property type="entry name" value="BLR5990 PROTEIN"/>
    <property type="match status" value="1"/>
</dbReference>
<keyword evidence="4 7" id="KW-0663">Pyridoxal phosphate</keyword>
<evidence type="ECO:0000256" key="3">
    <source>
        <dbReference type="ARBA" id="ARBA00022679"/>
    </source>
</evidence>
<dbReference type="Gene3D" id="3.90.1150.10">
    <property type="entry name" value="Aspartate Aminotransferase, domain 1"/>
    <property type="match status" value="1"/>
</dbReference>
<evidence type="ECO:0000313" key="10">
    <source>
        <dbReference type="Proteomes" id="UP000027982"/>
    </source>
</evidence>
<evidence type="ECO:0000256" key="1">
    <source>
        <dbReference type="ARBA" id="ARBA00001933"/>
    </source>
</evidence>
<dbReference type="STRING" id="661478.OP10G_3277"/>
<dbReference type="FunFam" id="3.40.640.10:FF:000090">
    <property type="entry name" value="Pyridoxal phosphate-dependent aminotransferase"/>
    <property type="match status" value="1"/>
</dbReference>
<dbReference type="CDD" id="cd00616">
    <property type="entry name" value="AHBA_syn"/>
    <property type="match status" value="1"/>
</dbReference>
<evidence type="ECO:0000256" key="8">
    <source>
        <dbReference type="RuleBase" id="RU004508"/>
    </source>
</evidence>
<dbReference type="HOGENOM" id="CLU_033332_2_1_0"/>
<organism evidence="9 10">
    <name type="scientific">Fimbriimonas ginsengisoli Gsoil 348</name>
    <dbReference type="NCBI Taxonomy" id="661478"/>
    <lineage>
        <taxon>Bacteria</taxon>
        <taxon>Bacillati</taxon>
        <taxon>Armatimonadota</taxon>
        <taxon>Fimbriimonadia</taxon>
        <taxon>Fimbriimonadales</taxon>
        <taxon>Fimbriimonadaceae</taxon>
        <taxon>Fimbriimonas</taxon>
    </lineage>
</organism>
<dbReference type="SUPFAM" id="SSF53383">
    <property type="entry name" value="PLP-dependent transferases"/>
    <property type="match status" value="1"/>
</dbReference>
<sequence>MSENRPASTEEFIPLSVPELRGNEWLYLKECLDTGWVSSAGPFVERFERQIAAAVGAAHAVAVVNGSAALQIALQVAGVKPGDLVLCSDITFIASANAIRYANAEPVLIDCEPDYWQIDVNLVRRYLSEECERRDGQVFERARQRRVSAIMPVHILGHAVDLAPIQAIAAEYGLPVVEDAAEALGTVYRGRRIGSHGTRATCFSFNGNKILTTGGGGAIVTDDPAVAARAKYLTTQAKDDPVEYIHSEIGYNYRMPNMLAAFGCAQLEMLDSYVEKKREIAARYAEALGGVKGLSVMPTPPYGESTYWLYTIKIDAEGFGEDWRGVLRRLTELNIQTRPLWEPMHMSKVHRDCRFVGSTISENLYRSCLSLPCSVGLSPSDQDRVIRALVQRK</sequence>
<dbReference type="eggNOG" id="COG0399">
    <property type="taxonomic scope" value="Bacteria"/>
</dbReference>
<feature type="active site" description="Proton acceptor" evidence="6">
    <location>
        <position position="209"/>
    </location>
</feature>
<protein>
    <submittedName>
        <fullName evidence="9">DegT/DnrJ/EryC1/StrS family protein</fullName>
    </submittedName>
</protein>
<dbReference type="InterPro" id="IPR015424">
    <property type="entry name" value="PyrdxlP-dep_Trfase"/>
</dbReference>
<keyword evidence="2" id="KW-0032">Aminotransferase</keyword>
<feature type="modified residue" description="N6-(pyridoxal phosphate)lysine" evidence="7">
    <location>
        <position position="209"/>
    </location>
</feature>
<comment type="cofactor">
    <cofactor evidence="1">
        <name>pyridoxal 5'-phosphate</name>
        <dbReference type="ChEBI" id="CHEBI:597326"/>
    </cofactor>
</comment>
<accession>A0A068NV62</accession>
<dbReference type="InterPro" id="IPR000653">
    <property type="entry name" value="DegT/StrS_aminotransferase"/>
</dbReference>
<dbReference type="Proteomes" id="UP000027982">
    <property type="component" value="Chromosome"/>
</dbReference>
<keyword evidence="3" id="KW-0808">Transferase</keyword>
<evidence type="ECO:0000256" key="7">
    <source>
        <dbReference type="PIRSR" id="PIRSR000390-2"/>
    </source>
</evidence>
<dbReference type="GO" id="GO:0008483">
    <property type="term" value="F:transaminase activity"/>
    <property type="evidence" value="ECO:0007669"/>
    <property type="project" value="UniProtKB-KW"/>
</dbReference>
<proteinExistence type="inferred from homology"/>
<gene>
    <name evidence="9" type="ORF">OP10G_3277</name>
</gene>
<evidence type="ECO:0000256" key="4">
    <source>
        <dbReference type="ARBA" id="ARBA00022898"/>
    </source>
</evidence>
<evidence type="ECO:0000256" key="6">
    <source>
        <dbReference type="PIRSR" id="PIRSR000390-1"/>
    </source>
</evidence>
<dbReference type="InterPro" id="IPR015422">
    <property type="entry name" value="PyrdxlP-dep_Trfase_small"/>
</dbReference>
<dbReference type="GO" id="GO:0030170">
    <property type="term" value="F:pyridoxal phosphate binding"/>
    <property type="evidence" value="ECO:0007669"/>
    <property type="project" value="TreeGrafter"/>
</dbReference>
<dbReference type="InterPro" id="IPR026385">
    <property type="entry name" value="LegC-like"/>
</dbReference>
<keyword evidence="10" id="KW-1185">Reference proteome</keyword>
<dbReference type="AlphaFoldDB" id="A0A068NV62"/>
<name>A0A068NV62_FIMGI</name>
<dbReference type="GO" id="GO:0000271">
    <property type="term" value="P:polysaccharide biosynthetic process"/>
    <property type="evidence" value="ECO:0007669"/>
    <property type="project" value="TreeGrafter"/>
</dbReference>
<dbReference type="Gene3D" id="3.40.640.10">
    <property type="entry name" value="Type I PLP-dependent aspartate aminotransferase-like (Major domain)"/>
    <property type="match status" value="1"/>
</dbReference>
<evidence type="ECO:0000313" key="9">
    <source>
        <dbReference type="EMBL" id="AIE86645.1"/>
    </source>
</evidence>
<dbReference type="PIRSF" id="PIRSF000390">
    <property type="entry name" value="PLP_StrS"/>
    <property type="match status" value="1"/>
</dbReference>
<dbReference type="Pfam" id="PF01041">
    <property type="entry name" value="DegT_DnrJ_EryC1"/>
    <property type="match status" value="1"/>
</dbReference>
<evidence type="ECO:0000256" key="2">
    <source>
        <dbReference type="ARBA" id="ARBA00022576"/>
    </source>
</evidence>
<dbReference type="PANTHER" id="PTHR30244">
    <property type="entry name" value="TRANSAMINASE"/>
    <property type="match status" value="1"/>
</dbReference>